<protein>
    <recommendedName>
        <fullName evidence="7">Peptidase</fullName>
    </recommendedName>
</protein>
<proteinExistence type="inferred from homology"/>
<dbReference type="Pfam" id="PF03575">
    <property type="entry name" value="Peptidase_S51"/>
    <property type="match status" value="1"/>
</dbReference>
<accession>A0A5R9F693</accession>
<reference evidence="5 6" key="1">
    <citation type="submission" date="2019-04" db="EMBL/GenBank/DDBJ databases">
        <title>Bacillus caeni sp. nov., a bacterium isolated from mangrove sediment.</title>
        <authorList>
            <person name="Huang H."/>
            <person name="Mo K."/>
            <person name="Hu Y."/>
        </authorList>
    </citation>
    <scope>NUCLEOTIDE SEQUENCE [LARGE SCALE GENOMIC DNA]</scope>
    <source>
        <strain evidence="5 6">HB172195</strain>
    </source>
</reference>
<evidence type="ECO:0000313" key="6">
    <source>
        <dbReference type="Proteomes" id="UP000308230"/>
    </source>
</evidence>
<keyword evidence="6" id="KW-1185">Reference proteome</keyword>
<dbReference type="Gene3D" id="3.40.50.880">
    <property type="match status" value="1"/>
</dbReference>
<dbReference type="RefSeq" id="WP_138126545.1">
    <property type="nucleotide sequence ID" value="NZ_SWLG01000007.1"/>
</dbReference>
<dbReference type="PANTHER" id="PTHR20842:SF0">
    <property type="entry name" value="ALPHA-ASPARTYL DIPEPTIDASE"/>
    <property type="match status" value="1"/>
</dbReference>
<evidence type="ECO:0000256" key="3">
    <source>
        <dbReference type="ARBA" id="ARBA00022801"/>
    </source>
</evidence>
<evidence type="ECO:0008006" key="7">
    <source>
        <dbReference type="Google" id="ProtNLM"/>
    </source>
</evidence>
<evidence type="ECO:0000256" key="4">
    <source>
        <dbReference type="ARBA" id="ARBA00022825"/>
    </source>
</evidence>
<comment type="similarity">
    <text evidence="1">Belongs to the peptidase S51 family.</text>
</comment>
<evidence type="ECO:0000256" key="1">
    <source>
        <dbReference type="ARBA" id="ARBA00006534"/>
    </source>
</evidence>
<evidence type="ECO:0000313" key="5">
    <source>
        <dbReference type="EMBL" id="TLS37148.1"/>
    </source>
</evidence>
<sequence length="221" mass="24341">MKRVVLIGGGVNGGDFSPDLEKEIVSLVNKETVHALYIPFASEDEKGAYERFRKLYEEKLNCKTDVIYSEEMNSTSAEKKIASADLVYLGGGSTLKLSEACRQNGLDFLLRQASKRSQMFVGFSAGANYLCDSGLSYEGEKGFIQVEGLGLVSGSCCTHFNYEDRADAFNKMVSLNEEGIGITDHCAVSFVDGQIAVLKDRKEAKAYKVLRRGEEIVQDEL</sequence>
<organism evidence="5 6">
    <name type="scientific">Exobacillus caeni</name>
    <dbReference type="NCBI Taxonomy" id="2574798"/>
    <lineage>
        <taxon>Bacteria</taxon>
        <taxon>Bacillati</taxon>
        <taxon>Bacillota</taxon>
        <taxon>Bacilli</taxon>
        <taxon>Bacillales</taxon>
        <taxon>Guptibacillaceae</taxon>
        <taxon>Exobacillus</taxon>
    </lineage>
</organism>
<keyword evidence="4" id="KW-0720">Serine protease</keyword>
<evidence type="ECO:0000256" key="2">
    <source>
        <dbReference type="ARBA" id="ARBA00022670"/>
    </source>
</evidence>
<dbReference type="OrthoDB" id="9778515at2"/>
<dbReference type="AlphaFoldDB" id="A0A5R9F693"/>
<dbReference type="SUPFAM" id="SSF52317">
    <property type="entry name" value="Class I glutamine amidotransferase-like"/>
    <property type="match status" value="1"/>
</dbReference>
<dbReference type="InterPro" id="IPR029062">
    <property type="entry name" value="Class_I_gatase-like"/>
</dbReference>
<dbReference type="EMBL" id="SWLG01000007">
    <property type="protein sequence ID" value="TLS37148.1"/>
    <property type="molecule type" value="Genomic_DNA"/>
</dbReference>
<keyword evidence="3" id="KW-0378">Hydrolase</keyword>
<dbReference type="GO" id="GO:0006508">
    <property type="term" value="P:proteolysis"/>
    <property type="evidence" value="ECO:0007669"/>
    <property type="project" value="UniProtKB-KW"/>
</dbReference>
<comment type="caution">
    <text evidence="5">The sequence shown here is derived from an EMBL/GenBank/DDBJ whole genome shotgun (WGS) entry which is preliminary data.</text>
</comment>
<dbReference type="Proteomes" id="UP000308230">
    <property type="component" value="Unassembled WGS sequence"/>
</dbReference>
<name>A0A5R9F693_9BACL</name>
<gene>
    <name evidence="5" type="ORF">FCL54_11510</name>
</gene>
<dbReference type="InterPro" id="IPR005320">
    <property type="entry name" value="Peptidase_S51"/>
</dbReference>
<dbReference type="PANTHER" id="PTHR20842">
    <property type="entry name" value="PROTEASE S51 ALPHA-ASPARTYL DIPEPTIDASE"/>
    <property type="match status" value="1"/>
</dbReference>
<dbReference type="GO" id="GO:0008236">
    <property type="term" value="F:serine-type peptidase activity"/>
    <property type="evidence" value="ECO:0007669"/>
    <property type="project" value="UniProtKB-KW"/>
</dbReference>
<keyword evidence="2" id="KW-0645">Protease</keyword>